<dbReference type="InterPro" id="IPR013324">
    <property type="entry name" value="RNA_pol_sigma_r3/r4-like"/>
</dbReference>
<evidence type="ECO:0000313" key="8">
    <source>
        <dbReference type="EMBL" id="TXC82181.1"/>
    </source>
</evidence>
<dbReference type="Gene3D" id="1.10.10.10">
    <property type="entry name" value="Winged helix-like DNA-binding domain superfamily/Winged helix DNA-binding domain"/>
    <property type="match status" value="1"/>
</dbReference>
<keyword evidence="3" id="KW-0731">Sigma factor</keyword>
<dbReference type="InterPro" id="IPR007627">
    <property type="entry name" value="RNA_pol_sigma70_r2"/>
</dbReference>
<dbReference type="Proteomes" id="UP000321168">
    <property type="component" value="Unassembled WGS sequence"/>
</dbReference>
<feature type="domain" description="RNA polymerase sigma-70 region 2" evidence="6">
    <location>
        <begin position="12"/>
        <end position="79"/>
    </location>
</feature>
<dbReference type="Gene3D" id="1.10.1740.10">
    <property type="match status" value="1"/>
</dbReference>
<evidence type="ECO:0000259" key="7">
    <source>
        <dbReference type="Pfam" id="PF04545"/>
    </source>
</evidence>
<dbReference type="Pfam" id="PF04545">
    <property type="entry name" value="Sigma70_r4"/>
    <property type="match status" value="1"/>
</dbReference>
<dbReference type="NCBIfam" id="TIGR02937">
    <property type="entry name" value="sigma70-ECF"/>
    <property type="match status" value="1"/>
</dbReference>
<dbReference type="PANTHER" id="PTHR43133:SF62">
    <property type="entry name" value="RNA POLYMERASE SIGMA FACTOR SIGZ"/>
    <property type="match status" value="1"/>
</dbReference>
<dbReference type="InterPro" id="IPR036388">
    <property type="entry name" value="WH-like_DNA-bd_sf"/>
</dbReference>
<sequence>MLKKDVTFFNYLYDNYSATINGVIYRIVNDVELAEDLTQEVFVKIWDKISYYDPSKGRIYTWMLNLARNKAIDQLRSKGHKKNRKTDFLENFVNPSDNSLTETLEIDHIGIEAILKKLPKELLQLIDLMYFQGYTQAEIAEELEMPLGTVKTRLRKAILELRKQIVEKN</sequence>
<evidence type="ECO:0000256" key="2">
    <source>
        <dbReference type="ARBA" id="ARBA00023015"/>
    </source>
</evidence>
<proteinExistence type="inferred from homology"/>
<dbReference type="GO" id="GO:0003677">
    <property type="term" value="F:DNA binding"/>
    <property type="evidence" value="ECO:0007669"/>
    <property type="project" value="UniProtKB-KW"/>
</dbReference>
<gene>
    <name evidence="8" type="ORF">FRX97_03440</name>
</gene>
<dbReference type="InterPro" id="IPR013325">
    <property type="entry name" value="RNA_pol_sigma_r2"/>
</dbReference>
<feature type="domain" description="RNA polymerase sigma-70 region 4" evidence="7">
    <location>
        <begin position="115"/>
        <end position="163"/>
    </location>
</feature>
<evidence type="ECO:0000256" key="3">
    <source>
        <dbReference type="ARBA" id="ARBA00023082"/>
    </source>
</evidence>
<accession>A0A5C6VBS7</accession>
<keyword evidence="4" id="KW-0238">DNA-binding</keyword>
<comment type="caution">
    <text evidence="8">The sequence shown here is derived from an EMBL/GenBank/DDBJ whole genome shotgun (WGS) entry which is preliminary data.</text>
</comment>
<dbReference type="SUPFAM" id="SSF88946">
    <property type="entry name" value="Sigma2 domain of RNA polymerase sigma factors"/>
    <property type="match status" value="1"/>
</dbReference>
<comment type="similarity">
    <text evidence="1">Belongs to the sigma-70 factor family. ECF subfamily.</text>
</comment>
<keyword evidence="2" id="KW-0805">Transcription regulation</keyword>
<dbReference type="SUPFAM" id="SSF88659">
    <property type="entry name" value="Sigma3 and sigma4 domains of RNA polymerase sigma factors"/>
    <property type="match status" value="1"/>
</dbReference>
<dbReference type="OrthoDB" id="9784272at2"/>
<evidence type="ECO:0000256" key="4">
    <source>
        <dbReference type="ARBA" id="ARBA00023125"/>
    </source>
</evidence>
<dbReference type="PANTHER" id="PTHR43133">
    <property type="entry name" value="RNA POLYMERASE ECF-TYPE SIGMA FACTO"/>
    <property type="match status" value="1"/>
</dbReference>
<name>A0A5C6VBS7_9FLAO</name>
<dbReference type="EMBL" id="VORB01000002">
    <property type="protein sequence ID" value="TXC82181.1"/>
    <property type="molecule type" value="Genomic_DNA"/>
</dbReference>
<organism evidence="8 9">
    <name type="scientific">Luteibaculum oceani</name>
    <dbReference type="NCBI Taxonomy" id="1294296"/>
    <lineage>
        <taxon>Bacteria</taxon>
        <taxon>Pseudomonadati</taxon>
        <taxon>Bacteroidota</taxon>
        <taxon>Flavobacteriia</taxon>
        <taxon>Flavobacteriales</taxon>
        <taxon>Luteibaculaceae</taxon>
        <taxon>Luteibaculum</taxon>
    </lineage>
</organism>
<dbReference type="GO" id="GO:0006352">
    <property type="term" value="P:DNA-templated transcription initiation"/>
    <property type="evidence" value="ECO:0007669"/>
    <property type="project" value="InterPro"/>
</dbReference>
<keyword evidence="9" id="KW-1185">Reference proteome</keyword>
<evidence type="ECO:0000313" key="9">
    <source>
        <dbReference type="Proteomes" id="UP000321168"/>
    </source>
</evidence>
<dbReference type="GO" id="GO:0016987">
    <property type="term" value="F:sigma factor activity"/>
    <property type="evidence" value="ECO:0007669"/>
    <property type="project" value="UniProtKB-KW"/>
</dbReference>
<evidence type="ECO:0000259" key="6">
    <source>
        <dbReference type="Pfam" id="PF04542"/>
    </source>
</evidence>
<dbReference type="InterPro" id="IPR014284">
    <property type="entry name" value="RNA_pol_sigma-70_dom"/>
</dbReference>
<reference evidence="8 9" key="1">
    <citation type="submission" date="2019-08" db="EMBL/GenBank/DDBJ databases">
        <title>Genome of Luteibaculum oceani JCM 18817.</title>
        <authorList>
            <person name="Bowman J.P."/>
        </authorList>
    </citation>
    <scope>NUCLEOTIDE SEQUENCE [LARGE SCALE GENOMIC DNA]</scope>
    <source>
        <strain evidence="8 9">JCM 18817</strain>
    </source>
</reference>
<dbReference type="InterPro" id="IPR039425">
    <property type="entry name" value="RNA_pol_sigma-70-like"/>
</dbReference>
<dbReference type="AlphaFoldDB" id="A0A5C6VBS7"/>
<dbReference type="Pfam" id="PF04542">
    <property type="entry name" value="Sigma70_r2"/>
    <property type="match status" value="1"/>
</dbReference>
<protein>
    <submittedName>
        <fullName evidence="8">Sigma-70 family RNA polymerase sigma factor</fullName>
    </submittedName>
</protein>
<dbReference type="InterPro" id="IPR007630">
    <property type="entry name" value="RNA_pol_sigma70_r4"/>
</dbReference>
<keyword evidence="5" id="KW-0804">Transcription</keyword>
<evidence type="ECO:0000256" key="5">
    <source>
        <dbReference type="ARBA" id="ARBA00023163"/>
    </source>
</evidence>
<evidence type="ECO:0000256" key="1">
    <source>
        <dbReference type="ARBA" id="ARBA00010641"/>
    </source>
</evidence>
<dbReference type="CDD" id="cd06171">
    <property type="entry name" value="Sigma70_r4"/>
    <property type="match status" value="1"/>
</dbReference>